<dbReference type="PANTHER" id="PTHR30250:SF11">
    <property type="entry name" value="O-ANTIGEN TRANSPORTER-RELATED"/>
    <property type="match status" value="1"/>
</dbReference>
<feature type="transmembrane region" description="Helical" evidence="6">
    <location>
        <begin position="222"/>
        <end position="245"/>
    </location>
</feature>
<feature type="transmembrane region" description="Helical" evidence="6">
    <location>
        <begin position="12"/>
        <end position="35"/>
    </location>
</feature>
<comment type="subcellular location">
    <subcellularLocation>
        <location evidence="1">Cell membrane</location>
        <topology evidence="1">Multi-pass membrane protein</topology>
    </subcellularLocation>
</comment>
<evidence type="ECO:0000256" key="2">
    <source>
        <dbReference type="ARBA" id="ARBA00022475"/>
    </source>
</evidence>
<keyword evidence="5 6" id="KW-0472">Membrane</keyword>
<dbReference type="GO" id="GO:0005886">
    <property type="term" value="C:plasma membrane"/>
    <property type="evidence" value="ECO:0007669"/>
    <property type="project" value="UniProtKB-SubCell"/>
</dbReference>
<evidence type="ECO:0000256" key="5">
    <source>
        <dbReference type="ARBA" id="ARBA00023136"/>
    </source>
</evidence>
<evidence type="ECO:0000256" key="6">
    <source>
        <dbReference type="SAM" id="Phobius"/>
    </source>
</evidence>
<feature type="transmembrane region" description="Helical" evidence="6">
    <location>
        <begin position="385"/>
        <end position="407"/>
    </location>
</feature>
<dbReference type="AlphaFoldDB" id="A0A5M9QXV8"/>
<dbReference type="Pfam" id="PF01943">
    <property type="entry name" value="Polysacc_synt"/>
    <property type="match status" value="1"/>
</dbReference>
<feature type="transmembrane region" description="Helical" evidence="6">
    <location>
        <begin position="325"/>
        <end position="344"/>
    </location>
</feature>
<dbReference type="Proteomes" id="UP000322181">
    <property type="component" value="Unassembled WGS sequence"/>
</dbReference>
<accession>A0A5M9QXV8</accession>
<feature type="transmembrane region" description="Helical" evidence="6">
    <location>
        <begin position="118"/>
        <end position="141"/>
    </location>
</feature>
<keyword evidence="2" id="KW-1003">Cell membrane</keyword>
<feature type="transmembrane region" description="Helical" evidence="6">
    <location>
        <begin position="86"/>
        <end position="112"/>
    </location>
</feature>
<keyword evidence="4 6" id="KW-1133">Transmembrane helix</keyword>
<dbReference type="InterPro" id="IPR050833">
    <property type="entry name" value="Poly_Biosynth_Transport"/>
</dbReference>
<dbReference type="EMBL" id="VXKB01000007">
    <property type="protein sequence ID" value="KAA8713238.1"/>
    <property type="molecule type" value="Genomic_DNA"/>
</dbReference>
<protein>
    <submittedName>
        <fullName evidence="7">Oligosaccharide flippase family protein</fullName>
    </submittedName>
</protein>
<keyword evidence="3 6" id="KW-0812">Transmembrane</keyword>
<organism evidence="7 8">
    <name type="scientific">Morganella psychrotolerans</name>
    <dbReference type="NCBI Taxonomy" id="368603"/>
    <lineage>
        <taxon>Bacteria</taxon>
        <taxon>Pseudomonadati</taxon>
        <taxon>Pseudomonadota</taxon>
        <taxon>Gammaproteobacteria</taxon>
        <taxon>Enterobacterales</taxon>
        <taxon>Morganellaceae</taxon>
        <taxon>Morganella</taxon>
    </lineage>
</organism>
<feature type="transmembrane region" description="Helical" evidence="6">
    <location>
        <begin position="284"/>
        <end position="305"/>
    </location>
</feature>
<evidence type="ECO:0000256" key="3">
    <source>
        <dbReference type="ARBA" id="ARBA00022692"/>
    </source>
</evidence>
<sequence>MIKKILNHSLVKNATSLGFIKLLDIILPLITIPYLTRTLDITSFGLLVISIAIYNIASILTDFGFGLSSPYYISLHKNSTKIINSYLSSIFFLKFILLIISIAALYIFFLFFNTINFSLSNILFIFLVMISLGFQCQWFFVGIEKIKYITIYVSISKLSYFIMLFTFISIYKSINSVLMATAFSNFIATYYYIKNIRSEKFKFGKLRHKYTLIIFRQNIGFFLSRISVSLSTTLNGFLIGIYLGVNSSALYGAAERLYNAGIGLMSPITSAIYPYMARTKNANLLFLIALTLTIPAIIICTIIYNYSHIIIPFIFGEKYYSAYHIFNYFLILVPINIVSILYGYSAFSIINKPHIANYTVIFSSIVYILSIFILILLNILSIQNIIYSIILIDTITLILRVSIFLFLHKRYSYAK</sequence>
<feature type="transmembrane region" description="Helical" evidence="6">
    <location>
        <begin position="41"/>
        <end position="65"/>
    </location>
</feature>
<feature type="transmembrane region" description="Helical" evidence="6">
    <location>
        <begin position="257"/>
        <end position="277"/>
    </location>
</feature>
<evidence type="ECO:0000313" key="8">
    <source>
        <dbReference type="Proteomes" id="UP000322181"/>
    </source>
</evidence>
<gene>
    <name evidence="7" type="ORF">F4V73_17185</name>
</gene>
<dbReference type="RefSeq" id="WP_150385133.1">
    <property type="nucleotide sequence ID" value="NZ_BAAAFS010000006.1"/>
</dbReference>
<feature type="transmembrane region" description="Helical" evidence="6">
    <location>
        <begin position="356"/>
        <end position="379"/>
    </location>
</feature>
<dbReference type="PANTHER" id="PTHR30250">
    <property type="entry name" value="PST FAMILY PREDICTED COLANIC ACID TRANSPORTER"/>
    <property type="match status" value="1"/>
</dbReference>
<dbReference type="InterPro" id="IPR002797">
    <property type="entry name" value="Polysacc_synth"/>
</dbReference>
<comment type="caution">
    <text evidence="7">The sequence shown here is derived from an EMBL/GenBank/DDBJ whole genome shotgun (WGS) entry which is preliminary data.</text>
</comment>
<evidence type="ECO:0000256" key="1">
    <source>
        <dbReference type="ARBA" id="ARBA00004651"/>
    </source>
</evidence>
<proteinExistence type="predicted"/>
<name>A0A5M9QXV8_9GAMM</name>
<reference evidence="7 8" key="1">
    <citation type="submission" date="2019-09" db="EMBL/GenBank/DDBJ databases">
        <title>Draft genome sequence of various Type strains from the CCUG.</title>
        <authorList>
            <person name="Pineiro-Iglesias B."/>
            <person name="Tunovic T."/>
            <person name="Unosson C."/>
            <person name="Inganas E."/>
            <person name="Ohlen M."/>
            <person name="Cardew S."/>
            <person name="Jensie-Markopoulos S."/>
            <person name="Salva-Serra F."/>
            <person name="Jaen-Luchoro D."/>
            <person name="Karlsson R."/>
            <person name="Svensson-Stadler L."/>
            <person name="Chun J."/>
            <person name="Moore E."/>
        </authorList>
    </citation>
    <scope>NUCLEOTIDE SEQUENCE [LARGE SCALE GENOMIC DNA]</scope>
    <source>
        <strain evidence="7 8">CCUG 53682T</strain>
    </source>
</reference>
<evidence type="ECO:0000256" key="4">
    <source>
        <dbReference type="ARBA" id="ARBA00022989"/>
    </source>
</evidence>
<feature type="transmembrane region" description="Helical" evidence="6">
    <location>
        <begin position="174"/>
        <end position="193"/>
    </location>
</feature>
<evidence type="ECO:0000313" key="7">
    <source>
        <dbReference type="EMBL" id="KAA8713238.1"/>
    </source>
</evidence>
<feature type="transmembrane region" description="Helical" evidence="6">
    <location>
        <begin position="148"/>
        <end position="168"/>
    </location>
</feature>